<sequence length="75" mass="8140">MGKRSFGETQVVLWCLGASPTALTGVCRITEHSPSISAWRRRRSVPVVEAERADARFAVACRQLDSPRKASPAAS</sequence>
<accession>A0A147BIJ2</accession>
<organism evidence="1">
    <name type="scientific">Ixodes ricinus</name>
    <name type="common">Common tick</name>
    <name type="synonym">Acarus ricinus</name>
    <dbReference type="NCBI Taxonomy" id="34613"/>
    <lineage>
        <taxon>Eukaryota</taxon>
        <taxon>Metazoa</taxon>
        <taxon>Ecdysozoa</taxon>
        <taxon>Arthropoda</taxon>
        <taxon>Chelicerata</taxon>
        <taxon>Arachnida</taxon>
        <taxon>Acari</taxon>
        <taxon>Parasitiformes</taxon>
        <taxon>Ixodida</taxon>
        <taxon>Ixodoidea</taxon>
        <taxon>Ixodidae</taxon>
        <taxon>Ixodinae</taxon>
        <taxon>Ixodes</taxon>
    </lineage>
</organism>
<name>A0A147BIJ2_IXORI</name>
<protein>
    <submittedName>
        <fullName evidence="1">Putative secreted protein</fullName>
    </submittedName>
</protein>
<proteinExistence type="predicted"/>
<dbReference type="EMBL" id="GEGO01004797">
    <property type="protein sequence ID" value="JAR90607.1"/>
    <property type="molecule type" value="Transcribed_RNA"/>
</dbReference>
<dbReference type="AlphaFoldDB" id="A0A147BIJ2"/>
<reference evidence="1" key="1">
    <citation type="journal article" date="2018" name="PLoS Negl. Trop. Dis.">
        <title>Sialome diversity of ticks revealed by RNAseq of single tick salivary glands.</title>
        <authorList>
            <person name="Perner J."/>
            <person name="Kropackova S."/>
            <person name="Kopacek P."/>
            <person name="Ribeiro J.M."/>
        </authorList>
    </citation>
    <scope>NUCLEOTIDE SEQUENCE</scope>
    <source>
        <strain evidence="1">Siblings of single egg batch collected in Ceske Budejovice</strain>
        <tissue evidence="1">Salivary glands</tissue>
    </source>
</reference>
<evidence type="ECO:0000313" key="1">
    <source>
        <dbReference type="EMBL" id="JAR90607.1"/>
    </source>
</evidence>